<dbReference type="EMBL" id="JAWJWE010000001">
    <property type="protein sequence ID" value="KAK6644802.1"/>
    <property type="molecule type" value="Genomic_DNA"/>
</dbReference>
<dbReference type="AlphaFoldDB" id="A0AAN8XT95"/>
<feature type="non-terminal residue" evidence="2">
    <location>
        <position position="1"/>
    </location>
</feature>
<evidence type="ECO:0000313" key="3">
    <source>
        <dbReference type="Proteomes" id="UP001372834"/>
    </source>
</evidence>
<proteinExistence type="predicted"/>
<gene>
    <name evidence="2" type="ORF">RUM43_001075</name>
</gene>
<sequence>TARVREEATPKIYTPGTGVSGPKVTGPNSEKFSQTCRSDLFRQNVFNLQRLSPE</sequence>
<feature type="region of interest" description="Disordered" evidence="1">
    <location>
        <begin position="1"/>
        <end position="32"/>
    </location>
</feature>
<protein>
    <submittedName>
        <fullName evidence="2">Uncharacterized protein</fullName>
    </submittedName>
</protein>
<comment type="caution">
    <text evidence="2">The sequence shown here is derived from an EMBL/GenBank/DDBJ whole genome shotgun (WGS) entry which is preliminary data.</text>
</comment>
<name>A0AAN8XT95_POLSC</name>
<organism evidence="2 3">
    <name type="scientific">Polyplax serrata</name>
    <name type="common">Common mouse louse</name>
    <dbReference type="NCBI Taxonomy" id="468196"/>
    <lineage>
        <taxon>Eukaryota</taxon>
        <taxon>Metazoa</taxon>
        <taxon>Ecdysozoa</taxon>
        <taxon>Arthropoda</taxon>
        <taxon>Hexapoda</taxon>
        <taxon>Insecta</taxon>
        <taxon>Pterygota</taxon>
        <taxon>Neoptera</taxon>
        <taxon>Paraneoptera</taxon>
        <taxon>Psocodea</taxon>
        <taxon>Troctomorpha</taxon>
        <taxon>Phthiraptera</taxon>
        <taxon>Anoplura</taxon>
        <taxon>Polyplacidae</taxon>
        <taxon>Polyplax</taxon>
    </lineage>
</organism>
<dbReference type="Proteomes" id="UP001372834">
    <property type="component" value="Unassembled WGS sequence"/>
</dbReference>
<evidence type="ECO:0000256" key="1">
    <source>
        <dbReference type="SAM" id="MobiDB-lite"/>
    </source>
</evidence>
<reference evidence="2 3" key="1">
    <citation type="submission" date="2023-10" db="EMBL/GenBank/DDBJ databases">
        <title>Genomes of two closely related lineages of the louse Polyplax serrata with different host specificities.</title>
        <authorList>
            <person name="Martinu J."/>
            <person name="Tarabai H."/>
            <person name="Stefka J."/>
            <person name="Hypsa V."/>
        </authorList>
    </citation>
    <scope>NUCLEOTIDE SEQUENCE [LARGE SCALE GENOMIC DNA]</scope>
    <source>
        <strain evidence="2">HR10_N</strain>
    </source>
</reference>
<accession>A0AAN8XT95</accession>
<evidence type="ECO:0000313" key="2">
    <source>
        <dbReference type="EMBL" id="KAK6644802.1"/>
    </source>
</evidence>